<dbReference type="RefSeq" id="WP_171080187.1">
    <property type="nucleotide sequence ID" value="NZ_JABAIV010000001.1"/>
</dbReference>
<evidence type="ECO:0000256" key="1">
    <source>
        <dbReference type="SAM" id="MobiDB-lite"/>
    </source>
</evidence>
<evidence type="ECO:0000313" key="3">
    <source>
        <dbReference type="Proteomes" id="UP000533905"/>
    </source>
</evidence>
<dbReference type="AlphaFoldDB" id="A0A7Y2JVS7"/>
<feature type="compositionally biased region" description="Polar residues" evidence="1">
    <location>
        <begin position="88"/>
        <end position="107"/>
    </location>
</feature>
<dbReference type="Proteomes" id="UP000533905">
    <property type="component" value="Unassembled WGS sequence"/>
</dbReference>
<feature type="region of interest" description="Disordered" evidence="1">
    <location>
        <begin position="1"/>
        <end position="123"/>
    </location>
</feature>
<protein>
    <submittedName>
        <fullName evidence="2">Uncharacterized protein</fullName>
    </submittedName>
</protein>
<accession>A0A7Y2JVS7</accession>
<organism evidence="2 3">
    <name type="scientific">Telluria aromaticivorans</name>
    <dbReference type="NCBI Taxonomy" id="2725995"/>
    <lineage>
        <taxon>Bacteria</taxon>
        <taxon>Pseudomonadati</taxon>
        <taxon>Pseudomonadota</taxon>
        <taxon>Betaproteobacteria</taxon>
        <taxon>Burkholderiales</taxon>
        <taxon>Oxalobacteraceae</taxon>
        <taxon>Telluria group</taxon>
        <taxon>Telluria</taxon>
    </lineage>
</organism>
<dbReference type="EMBL" id="JABAIV010000001">
    <property type="protein sequence ID" value="NNG21593.1"/>
    <property type="molecule type" value="Genomic_DNA"/>
</dbReference>
<sequence length="123" mass="12261">MSMQSDGKNAKGRNYDQVTKNGTSSAGSMGAGGTGDAGKLDQQGAEQRDSRTDDLLAGNTAEQEAEQGFAGGSFSGEIQTGMEGIASRSGSGAGNRQSGAQGQQGPESQDKPAAGRSNKESGG</sequence>
<gene>
    <name evidence="2" type="ORF">HGB41_01050</name>
</gene>
<keyword evidence="3" id="KW-1185">Reference proteome</keyword>
<name>A0A7Y2JVS7_9BURK</name>
<proteinExistence type="predicted"/>
<reference evidence="2 3" key="1">
    <citation type="submission" date="2020-04" db="EMBL/GenBank/DDBJ databases">
        <title>Massilia sp. nov., a cold adapted bacteria isolated from Arctic soil.</title>
        <authorList>
            <person name="Son J."/>
            <person name="Ka J.-O."/>
        </authorList>
    </citation>
    <scope>NUCLEOTIDE SEQUENCE [LARGE SCALE GENOMIC DNA]</scope>
    <source>
        <strain evidence="2 3">ML15P13</strain>
    </source>
</reference>
<evidence type="ECO:0000313" key="2">
    <source>
        <dbReference type="EMBL" id="NNG21593.1"/>
    </source>
</evidence>
<comment type="caution">
    <text evidence="2">The sequence shown here is derived from an EMBL/GenBank/DDBJ whole genome shotgun (WGS) entry which is preliminary data.</text>
</comment>